<keyword evidence="7" id="KW-1003">Cell membrane</keyword>
<dbReference type="OrthoDB" id="9814841at2"/>
<dbReference type="HAMAP" id="MF_01416">
    <property type="entry name" value="ATP_synth_delta_bact"/>
    <property type="match status" value="1"/>
</dbReference>
<evidence type="ECO:0000256" key="3">
    <source>
        <dbReference type="ARBA" id="ARBA00022781"/>
    </source>
</evidence>
<dbReference type="GO" id="GO:0045259">
    <property type="term" value="C:proton-transporting ATP synthase complex"/>
    <property type="evidence" value="ECO:0007669"/>
    <property type="project" value="UniProtKB-KW"/>
</dbReference>
<evidence type="ECO:0000313" key="8">
    <source>
        <dbReference type="EMBL" id="BAM05795.1"/>
    </source>
</evidence>
<dbReference type="PRINTS" id="PR00125">
    <property type="entry name" value="ATPASEDELTA"/>
</dbReference>
<keyword evidence="4 7" id="KW-0406">Ion transport</keyword>
<keyword evidence="2 7" id="KW-0813">Transport</keyword>
<protein>
    <recommendedName>
        <fullName evidence="7">ATP synthase subunit delta</fullName>
    </recommendedName>
    <alternativeName>
        <fullName evidence="7">ATP synthase F(1) sector subunit delta</fullName>
    </alternativeName>
    <alternativeName>
        <fullName evidence="7">F-type ATPase subunit delta</fullName>
        <shortName evidence="7">F-ATPase subunit delta</shortName>
    </alternativeName>
</protein>
<dbReference type="InterPro" id="IPR000711">
    <property type="entry name" value="ATPase_OSCP/dsu"/>
</dbReference>
<dbReference type="PATRIC" id="fig|1162668.3.peg.77"/>
<dbReference type="RefSeq" id="WP_014448290.1">
    <property type="nucleotide sequence ID" value="NC_017094.1"/>
</dbReference>
<evidence type="ECO:0000256" key="1">
    <source>
        <dbReference type="ARBA" id="ARBA00004370"/>
    </source>
</evidence>
<dbReference type="Proteomes" id="UP000007382">
    <property type="component" value="Chromosome"/>
</dbReference>
<keyword evidence="7" id="KW-0997">Cell inner membrane</keyword>
<accession>I0IKJ6</accession>
<reference evidence="8 9" key="1">
    <citation type="journal article" date="2012" name="J. Bacteriol.">
        <title>Complete Genome Sequence of Leptospirillum ferrooxidans Strain C2-3, Isolated from a Fresh Volcanic Ash Deposit on the Island of Miyake, Japan.</title>
        <authorList>
            <person name="Fujimura R."/>
            <person name="Sato Y."/>
            <person name="Nishizawa T."/>
            <person name="Oshima K."/>
            <person name="Kim S.-W."/>
            <person name="Hattori M."/>
            <person name="Kamijo T."/>
            <person name="Ohta H."/>
        </authorList>
    </citation>
    <scope>NUCLEOTIDE SEQUENCE [LARGE SCALE GENOMIC DNA]</scope>
    <source>
        <strain evidence="8 9">C2-3</strain>
    </source>
</reference>
<dbReference type="AlphaFoldDB" id="I0IKJ6"/>
<dbReference type="GO" id="GO:0005886">
    <property type="term" value="C:plasma membrane"/>
    <property type="evidence" value="ECO:0007669"/>
    <property type="project" value="UniProtKB-SubCell"/>
</dbReference>
<dbReference type="GO" id="GO:0046933">
    <property type="term" value="F:proton-transporting ATP synthase activity, rotational mechanism"/>
    <property type="evidence" value="ECO:0007669"/>
    <property type="project" value="UniProtKB-UniRule"/>
</dbReference>
<comment type="function">
    <text evidence="7">This protein is part of the stalk that links CF(0) to CF(1). It either transmits conformational changes from CF(0) to CF(1) or is implicated in proton conduction.</text>
</comment>
<dbReference type="Pfam" id="PF00213">
    <property type="entry name" value="OSCP"/>
    <property type="match status" value="1"/>
</dbReference>
<comment type="subunit">
    <text evidence="7">F-type ATPases have 2 components, F(1) - the catalytic core - and F(0) - the membrane proton channel. F(1) has five subunits: alpha(3), beta(3), gamma(1), delta(1), epsilon(1). F(0) has three main subunits: a(1), b(2) and c(10-14). The alpha and beta chains form an alternating ring which encloses part of the gamma chain. F(1) is attached to F(0) by a central stalk formed by the gamma and epsilon chains, while a peripheral stalk is formed by the delta and b chains.</text>
</comment>
<keyword evidence="9" id="KW-1185">Reference proteome</keyword>
<dbReference type="EMBL" id="AP012342">
    <property type="protein sequence ID" value="BAM05795.1"/>
    <property type="molecule type" value="Genomic_DNA"/>
</dbReference>
<dbReference type="eggNOG" id="COG0712">
    <property type="taxonomic scope" value="Bacteria"/>
</dbReference>
<dbReference type="HOGENOM" id="CLU_1347541_0_0_0"/>
<keyword evidence="5 7" id="KW-0472">Membrane</keyword>
<evidence type="ECO:0000256" key="4">
    <source>
        <dbReference type="ARBA" id="ARBA00023065"/>
    </source>
</evidence>
<evidence type="ECO:0000256" key="7">
    <source>
        <dbReference type="HAMAP-Rule" id="MF_01416"/>
    </source>
</evidence>
<dbReference type="KEGG" id="lfc:LFE_0065"/>
<comment type="subcellular location">
    <subcellularLocation>
        <location evidence="7">Cell inner membrane</location>
        <topology evidence="7">Peripheral membrane protein</topology>
    </subcellularLocation>
    <subcellularLocation>
        <location evidence="1">Membrane</location>
    </subcellularLocation>
</comment>
<reference evidence="9" key="2">
    <citation type="submission" date="2012-03" db="EMBL/GenBank/DDBJ databases">
        <title>The complete genome sequence of the pioneer microbe on fresh volcanic deposit, Leptospirillum ferrooxidans strain C2-3.</title>
        <authorList>
            <person name="Fujimura R."/>
            <person name="Sato Y."/>
            <person name="Nishizawa T."/>
            <person name="Nanba K."/>
            <person name="Oshima K."/>
            <person name="Hattori M."/>
            <person name="Kamijo T."/>
            <person name="Ohta H."/>
        </authorList>
    </citation>
    <scope>NUCLEOTIDE SEQUENCE [LARGE SCALE GENOMIC DNA]</scope>
    <source>
        <strain evidence="9">C2-3</strain>
    </source>
</reference>
<evidence type="ECO:0000256" key="2">
    <source>
        <dbReference type="ARBA" id="ARBA00022448"/>
    </source>
</evidence>
<sequence>MNRRSRSREGTKVLLNMLRSRIGLDEATFERYSDFLKGLCDIRHNRIVRSVSMNGSIPLVEKLAFFSRLPDASSLETDEGLRNSLVLIILFDLWSSLPKILSSMRDDYFARSGQVEVLIHSAGVLSEAEQKNVLDRLRDQLGGKSVRPVWSVEPDLKAGLVLRMGTQVWDGSLKGRLARMEMDLLQA</sequence>
<comment type="function">
    <text evidence="7">F(1)F(0) ATP synthase produces ATP from ADP in the presence of a proton or sodium gradient. F-type ATPases consist of two structural domains, F(1) containing the extramembraneous catalytic core and F(0) containing the membrane proton channel, linked together by a central stalk and a peripheral stalk. During catalysis, ATP synthesis in the catalytic domain of F(1) is coupled via a rotary mechanism of the central stalk subunits to proton translocation.</text>
</comment>
<comment type="similarity">
    <text evidence="7">Belongs to the ATPase delta chain family.</text>
</comment>
<evidence type="ECO:0000313" key="9">
    <source>
        <dbReference type="Proteomes" id="UP000007382"/>
    </source>
</evidence>
<gene>
    <name evidence="7" type="primary">atpH</name>
    <name evidence="8" type="ordered locus">LFE_0065</name>
</gene>
<keyword evidence="7" id="KW-0139">CF(1)</keyword>
<keyword evidence="3 7" id="KW-0375">Hydrogen ion transport</keyword>
<proteinExistence type="inferred from homology"/>
<keyword evidence="6 7" id="KW-0066">ATP synthesis</keyword>
<organism evidence="8 9">
    <name type="scientific">Leptospirillum ferrooxidans (strain C2-3)</name>
    <dbReference type="NCBI Taxonomy" id="1162668"/>
    <lineage>
        <taxon>Bacteria</taxon>
        <taxon>Pseudomonadati</taxon>
        <taxon>Nitrospirota</taxon>
        <taxon>Nitrospiria</taxon>
        <taxon>Nitrospirales</taxon>
        <taxon>Nitrospiraceae</taxon>
        <taxon>Leptospirillum</taxon>
    </lineage>
</organism>
<evidence type="ECO:0000256" key="5">
    <source>
        <dbReference type="ARBA" id="ARBA00023136"/>
    </source>
</evidence>
<evidence type="ECO:0000256" key="6">
    <source>
        <dbReference type="ARBA" id="ARBA00023310"/>
    </source>
</evidence>
<name>I0IKJ6_LEPFC</name>
<dbReference type="PANTHER" id="PTHR11910">
    <property type="entry name" value="ATP SYNTHASE DELTA CHAIN"/>
    <property type="match status" value="1"/>
</dbReference>
<dbReference type="STRING" id="1162668.LFE_0065"/>